<dbReference type="Pfam" id="PF07045">
    <property type="entry name" value="DUF1330"/>
    <property type="match status" value="1"/>
</dbReference>
<accession>A0A3B0S5X3</accession>
<dbReference type="AlphaFoldDB" id="A0A3B0S5X3"/>
<dbReference type="InterPro" id="IPR011008">
    <property type="entry name" value="Dimeric_a/b-barrel"/>
</dbReference>
<dbReference type="Gene3D" id="3.30.70.100">
    <property type="match status" value="1"/>
</dbReference>
<reference evidence="2" key="1">
    <citation type="submission" date="2018-06" db="EMBL/GenBank/DDBJ databases">
        <authorList>
            <person name="Zhirakovskaya E."/>
        </authorList>
    </citation>
    <scope>NUCLEOTIDE SEQUENCE</scope>
</reference>
<evidence type="ECO:0000259" key="1">
    <source>
        <dbReference type="Pfam" id="PF07045"/>
    </source>
</evidence>
<dbReference type="PANTHER" id="PTHR41521:SF4">
    <property type="entry name" value="BLR0684 PROTEIN"/>
    <property type="match status" value="1"/>
</dbReference>
<sequence length="94" mass="10381">MKGYWVAHVTVTDADQYQKYIEGSGVAFKKYGAGILARGGQHTILEGNGHARNVIIEFPSYQDALDCYNSPEYQMAKEKRRDAGIADILIVEGA</sequence>
<protein>
    <recommendedName>
        <fullName evidence="1">DUF1330 domain-containing protein</fullName>
    </recommendedName>
</protein>
<dbReference type="SUPFAM" id="SSF54909">
    <property type="entry name" value="Dimeric alpha+beta barrel"/>
    <property type="match status" value="1"/>
</dbReference>
<dbReference type="InterPro" id="IPR010753">
    <property type="entry name" value="DUF1330"/>
</dbReference>
<name>A0A3B0S5X3_9ZZZZ</name>
<evidence type="ECO:0000313" key="2">
    <source>
        <dbReference type="EMBL" id="VAV91773.1"/>
    </source>
</evidence>
<proteinExistence type="predicted"/>
<dbReference type="EMBL" id="UOEC01000093">
    <property type="protein sequence ID" value="VAV91773.1"/>
    <property type="molecule type" value="Genomic_DNA"/>
</dbReference>
<organism evidence="2">
    <name type="scientific">hydrothermal vent metagenome</name>
    <dbReference type="NCBI Taxonomy" id="652676"/>
    <lineage>
        <taxon>unclassified sequences</taxon>
        <taxon>metagenomes</taxon>
        <taxon>ecological metagenomes</taxon>
    </lineage>
</organism>
<feature type="domain" description="DUF1330" evidence="1">
    <location>
        <begin position="2"/>
        <end position="93"/>
    </location>
</feature>
<gene>
    <name evidence="2" type="ORF">MNBD_ALPHA08-823</name>
</gene>
<dbReference type="PANTHER" id="PTHR41521">
    <property type="match status" value="1"/>
</dbReference>